<feature type="transmembrane region" description="Helical" evidence="6">
    <location>
        <begin position="298"/>
        <end position="316"/>
    </location>
</feature>
<name>A0A223KR52_9BACI</name>
<reference evidence="8 9" key="1">
    <citation type="submission" date="2016-12" db="EMBL/GenBank/DDBJ databases">
        <title>The whole genome sequencing and assembly of Bacillus cohnii DSM 6307T strain.</title>
        <authorList>
            <person name="Lee Y.-J."/>
            <person name="Yi H."/>
            <person name="Bahn Y.-S."/>
            <person name="Kim J.F."/>
            <person name="Lee D.-W."/>
        </authorList>
    </citation>
    <scope>NUCLEOTIDE SEQUENCE [LARGE SCALE GENOMIC DNA]</scope>
    <source>
        <strain evidence="8 9">DSM 6307</strain>
    </source>
</reference>
<feature type="transmembrane region" description="Helical" evidence="6">
    <location>
        <begin position="382"/>
        <end position="402"/>
    </location>
</feature>
<evidence type="ECO:0000313" key="8">
    <source>
        <dbReference type="EMBL" id="AST91834.1"/>
    </source>
</evidence>
<dbReference type="Gene3D" id="1.20.1250.20">
    <property type="entry name" value="MFS general substrate transporter like domains"/>
    <property type="match status" value="2"/>
</dbReference>
<keyword evidence="5 6" id="KW-0472">Membrane</keyword>
<feature type="transmembrane region" description="Helical" evidence="6">
    <location>
        <begin position="46"/>
        <end position="67"/>
    </location>
</feature>
<evidence type="ECO:0000256" key="2">
    <source>
        <dbReference type="ARBA" id="ARBA00022448"/>
    </source>
</evidence>
<feature type="transmembrane region" description="Helical" evidence="6">
    <location>
        <begin position="268"/>
        <end position="286"/>
    </location>
</feature>
<dbReference type="PROSITE" id="PS50850">
    <property type="entry name" value="MFS"/>
    <property type="match status" value="1"/>
</dbReference>
<accession>A0A223KR52</accession>
<sequence>MQEAKKLSMPLTNEEKTTVYPILFVIGFVHLLNDALQSVVPAMFPILQGSMGLTFTQIGLIGFALNFTSSLMQPLVGMYTDKRPSPYALPIGLCFSFIGIVGIALANSYWLIIVSVLLIGIGSATFHPEGSRVAYMAAGNKRGLAQSIYQVGGNSGQALAPLIAAIILIPFGQRGALSFTVVAGLAIILLLYIAKWYSNEIKNVRTVSIKKKSHSNNTETNKKHKKIIVFSICLLIFLVFARSWFHAGITSFYAFYIINEYGLTITEAQIYIFIFLATGAVGTFFGGPLADRYGKRNIILLSMLGSAPLALLLPFVGPFTAYILIGIIGFIILSSFSVTVVYAQELVPGKIGTVSGLIVGLAFGMGAVGSVALGWLADLIGLTNTIIFAACLPFIGLLTFFLPSDEKVKEIHH</sequence>
<dbReference type="PANTHER" id="PTHR43129">
    <property type="entry name" value="FOSMIDOMYCIN RESISTANCE PROTEIN"/>
    <property type="match status" value="1"/>
</dbReference>
<gene>
    <name evidence="8" type="ORF">BC6307_11365</name>
</gene>
<feature type="transmembrane region" description="Helical" evidence="6">
    <location>
        <begin position="175"/>
        <end position="194"/>
    </location>
</feature>
<feature type="transmembrane region" description="Helical" evidence="6">
    <location>
        <begin position="227"/>
        <end position="256"/>
    </location>
</feature>
<feature type="transmembrane region" description="Helical" evidence="6">
    <location>
        <begin position="148"/>
        <end position="169"/>
    </location>
</feature>
<evidence type="ECO:0000313" key="9">
    <source>
        <dbReference type="Proteomes" id="UP000215224"/>
    </source>
</evidence>
<dbReference type="PANTHER" id="PTHR43129:SF1">
    <property type="entry name" value="FOSMIDOMYCIN RESISTANCE PROTEIN"/>
    <property type="match status" value="1"/>
</dbReference>
<dbReference type="InterPro" id="IPR036259">
    <property type="entry name" value="MFS_trans_sf"/>
</dbReference>
<dbReference type="GO" id="GO:0022857">
    <property type="term" value="F:transmembrane transporter activity"/>
    <property type="evidence" value="ECO:0007669"/>
    <property type="project" value="InterPro"/>
</dbReference>
<feature type="transmembrane region" description="Helical" evidence="6">
    <location>
        <begin position="354"/>
        <end position="376"/>
    </location>
</feature>
<dbReference type="GO" id="GO:0005886">
    <property type="term" value="C:plasma membrane"/>
    <property type="evidence" value="ECO:0007669"/>
    <property type="project" value="UniProtKB-SubCell"/>
</dbReference>
<feature type="transmembrane region" description="Helical" evidence="6">
    <location>
        <begin position="20"/>
        <end position="40"/>
    </location>
</feature>
<proteinExistence type="predicted"/>
<dbReference type="STRING" id="1314751.GCA_001591425_00147"/>
<feature type="transmembrane region" description="Helical" evidence="6">
    <location>
        <begin position="109"/>
        <end position="127"/>
    </location>
</feature>
<protein>
    <submittedName>
        <fullName evidence="8">MFS transporter</fullName>
    </submittedName>
</protein>
<dbReference type="EMBL" id="CP018866">
    <property type="protein sequence ID" value="AST91834.1"/>
    <property type="molecule type" value="Genomic_DNA"/>
</dbReference>
<keyword evidence="3 6" id="KW-0812">Transmembrane</keyword>
<keyword evidence="4 6" id="KW-1133">Transmembrane helix</keyword>
<feature type="domain" description="Major facilitator superfamily (MFS) profile" evidence="7">
    <location>
        <begin position="22"/>
        <end position="408"/>
    </location>
</feature>
<dbReference type="AlphaFoldDB" id="A0A223KR52"/>
<keyword evidence="2" id="KW-0813">Transport</keyword>
<evidence type="ECO:0000256" key="3">
    <source>
        <dbReference type="ARBA" id="ARBA00022692"/>
    </source>
</evidence>
<dbReference type="Pfam" id="PF07690">
    <property type="entry name" value="MFS_1"/>
    <property type="match status" value="1"/>
</dbReference>
<evidence type="ECO:0000256" key="1">
    <source>
        <dbReference type="ARBA" id="ARBA00004651"/>
    </source>
</evidence>
<evidence type="ECO:0000256" key="4">
    <source>
        <dbReference type="ARBA" id="ARBA00022989"/>
    </source>
</evidence>
<comment type="subcellular location">
    <subcellularLocation>
        <location evidence="1">Cell membrane</location>
        <topology evidence="1">Multi-pass membrane protein</topology>
    </subcellularLocation>
</comment>
<dbReference type="InterPro" id="IPR020846">
    <property type="entry name" value="MFS_dom"/>
</dbReference>
<dbReference type="KEGG" id="bcoh:BC6307_11365"/>
<evidence type="ECO:0000256" key="6">
    <source>
        <dbReference type="SAM" id="Phobius"/>
    </source>
</evidence>
<evidence type="ECO:0000259" key="7">
    <source>
        <dbReference type="PROSITE" id="PS50850"/>
    </source>
</evidence>
<organism evidence="8 9">
    <name type="scientific">Sutcliffiella cohnii</name>
    <dbReference type="NCBI Taxonomy" id="33932"/>
    <lineage>
        <taxon>Bacteria</taxon>
        <taxon>Bacillati</taxon>
        <taxon>Bacillota</taxon>
        <taxon>Bacilli</taxon>
        <taxon>Bacillales</taxon>
        <taxon>Bacillaceae</taxon>
        <taxon>Sutcliffiella</taxon>
    </lineage>
</organism>
<dbReference type="InterPro" id="IPR011701">
    <property type="entry name" value="MFS"/>
</dbReference>
<dbReference type="CDD" id="cd17478">
    <property type="entry name" value="MFS_FsR"/>
    <property type="match status" value="1"/>
</dbReference>
<dbReference type="RefSeq" id="WP_066410909.1">
    <property type="nucleotide sequence ID" value="NZ_CP018866.1"/>
</dbReference>
<feature type="transmembrane region" description="Helical" evidence="6">
    <location>
        <begin position="322"/>
        <end position="342"/>
    </location>
</feature>
<feature type="transmembrane region" description="Helical" evidence="6">
    <location>
        <begin position="87"/>
        <end position="103"/>
    </location>
</feature>
<dbReference type="Proteomes" id="UP000215224">
    <property type="component" value="Chromosome"/>
</dbReference>
<evidence type="ECO:0000256" key="5">
    <source>
        <dbReference type="ARBA" id="ARBA00023136"/>
    </source>
</evidence>
<dbReference type="SUPFAM" id="SSF103473">
    <property type="entry name" value="MFS general substrate transporter"/>
    <property type="match status" value="1"/>
</dbReference>
<keyword evidence="9" id="KW-1185">Reference proteome</keyword>